<dbReference type="AlphaFoldDB" id="A0A4Z0W2C9"/>
<evidence type="ECO:0000313" key="2">
    <source>
        <dbReference type="Proteomes" id="UP000297288"/>
    </source>
</evidence>
<sequence>MSLKIKNYKNHDIYIIELKKDKPEKSIQQIKEKEYSEKYKKSTTIIGIEIDTTKRNITNYIIEKL</sequence>
<dbReference type="Proteomes" id="UP000297288">
    <property type="component" value="Unassembled WGS sequence"/>
</dbReference>
<dbReference type="InterPro" id="IPR012547">
    <property type="entry name" value="PDDEXK_9"/>
</dbReference>
<evidence type="ECO:0008006" key="3">
    <source>
        <dbReference type="Google" id="ProtNLM"/>
    </source>
</evidence>
<comment type="caution">
    <text evidence="1">The sequence shown here is derived from an EMBL/GenBank/DDBJ whole genome shotgun (WGS) entry which is preliminary data.</text>
</comment>
<protein>
    <recommendedName>
        <fullName evidence="3">PD-(D/E)XK nuclease superfamily protein</fullName>
    </recommendedName>
</protein>
<organism evidence="1 2">
    <name type="scientific">Geotoga petraea</name>
    <dbReference type="NCBI Taxonomy" id="28234"/>
    <lineage>
        <taxon>Bacteria</taxon>
        <taxon>Thermotogati</taxon>
        <taxon>Thermotogota</taxon>
        <taxon>Thermotogae</taxon>
        <taxon>Petrotogales</taxon>
        <taxon>Petrotogaceae</taxon>
        <taxon>Geotoga</taxon>
    </lineage>
</organism>
<evidence type="ECO:0000313" key="1">
    <source>
        <dbReference type="EMBL" id="TGG87034.1"/>
    </source>
</evidence>
<dbReference type="EMBL" id="SRME01000006">
    <property type="protein sequence ID" value="TGG87034.1"/>
    <property type="molecule type" value="Genomic_DNA"/>
</dbReference>
<reference evidence="1 2" key="1">
    <citation type="submission" date="2019-04" db="EMBL/GenBank/DDBJ databases">
        <title>Draft genome sequence data and analysis of a Fermenting Bacterium, Geotoga petraea strain HO-Geo1, isolated from heavy-oil petroleum reservoir in Russia.</title>
        <authorList>
            <person name="Grouzdev D.S."/>
            <person name="Semenova E.M."/>
            <person name="Sokolova D.S."/>
            <person name="Tourova T.P."/>
            <person name="Poltaraus A.B."/>
            <person name="Nazina T.N."/>
        </authorList>
    </citation>
    <scope>NUCLEOTIDE SEQUENCE [LARGE SCALE GENOMIC DNA]</scope>
    <source>
        <strain evidence="1 2">HO-Geo1</strain>
    </source>
</reference>
<name>A0A4Z0W2C9_9BACT</name>
<gene>
    <name evidence="1" type="ORF">E4650_08875</name>
</gene>
<accession>A0A4Z0W2C9</accession>
<dbReference type="Pfam" id="PF08011">
    <property type="entry name" value="PDDEXK_9"/>
    <property type="match status" value="1"/>
</dbReference>
<proteinExistence type="predicted"/>